<comment type="caution">
    <text evidence="2">The sequence shown here is derived from an EMBL/GenBank/DDBJ whole genome shotgun (WGS) entry which is preliminary data.</text>
</comment>
<dbReference type="InterPro" id="IPR010982">
    <property type="entry name" value="Lambda_DNA-bd_dom_sf"/>
</dbReference>
<dbReference type="CDD" id="cd00093">
    <property type="entry name" value="HTH_XRE"/>
    <property type="match status" value="1"/>
</dbReference>
<feature type="domain" description="HTH cro/C1-type" evidence="1">
    <location>
        <begin position="78"/>
        <end position="109"/>
    </location>
</feature>
<dbReference type="PROSITE" id="PS50943">
    <property type="entry name" value="HTH_CROC1"/>
    <property type="match status" value="1"/>
</dbReference>
<dbReference type="InterPro" id="IPR001387">
    <property type="entry name" value="Cro/C1-type_HTH"/>
</dbReference>
<accession>A0ABW6SNH9</accession>
<gene>
    <name evidence="2" type="ORF">ACFYXI_07370</name>
</gene>
<dbReference type="RefSeq" id="WP_387409394.1">
    <property type="nucleotide sequence ID" value="NZ_JBIASD010000004.1"/>
</dbReference>
<organism evidence="2 3">
    <name type="scientific">Microtetraspora malaysiensis</name>
    <dbReference type="NCBI Taxonomy" id="161358"/>
    <lineage>
        <taxon>Bacteria</taxon>
        <taxon>Bacillati</taxon>
        <taxon>Actinomycetota</taxon>
        <taxon>Actinomycetes</taxon>
        <taxon>Streptosporangiales</taxon>
        <taxon>Streptosporangiaceae</taxon>
        <taxon>Microtetraspora</taxon>
    </lineage>
</organism>
<reference evidence="2 3" key="1">
    <citation type="submission" date="2024-10" db="EMBL/GenBank/DDBJ databases">
        <title>The Natural Products Discovery Center: Release of the First 8490 Sequenced Strains for Exploring Actinobacteria Biosynthetic Diversity.</title>
        <authorList>
            <person name="Kalkreuter E."/>
            <person name="Kautsar S.A."/>
            <person name="Yang D."/>
            <person name="Bader C.D."/>
            <person name="Teijaro C.N."/>
            <person name="Fluegel L."/>
            <person name="Davis C.M."/>
            <person name="Simpson J.R."/>
            <person name="Lauterbach L."/>
            <person name="Steele A.D."/>
            <person name="Gui C."/>
            <person name="Meng S."/>
            <person name="Li G."/>
            <person name="Viehrig K."/>
            <person name="Ye F."/>
            <person name="Su P."/>
            <person name="Kiefer A.F."/>
            <person name="Nichols A."/>
            <person name="Cepeda A.J."/>
            <person name="Yan W."/>
            <person name="Fan B."/>
            <person name="Jiang Y."/>
            <person name="Adhikari A."/>
            <person name="Zheng C.-J."/>
            <person name="Schuster L."/>
            <person name="Cowan T.M."/>
            <person name="Smanski M.J."/>
            <person name="Chevrette M.G."/>
            <person name="De Carvalho L.P.S."/>
            <person name="Shen B."/>
        </authorList>
    </citation>
    <scope>NUCLEOTIDE SEQUENCE [LARGE SCALE GENOMIC DNA]</scope>
    <source>
        <strain evidence="2 3">NPDC002173</strain>
    </source>
</reference>
<protein>
    <submittedName>
        <fullName evidence="2">Helix-turn-helix domain-containing protein</fullName>
    </submittedName>
</protein>
<dbReference type="Gene3D" id="1.10.260.40">
    <property type="entry name" value="lambda repressor-like DNA-binding domains"/>
    <property type="match status" value="1"/>
</dbReference>
<dbReference type="EMBL" id="JBIASD010000004">
    <property type="protein sequence ID" value="MFF3665398.1"/>
    <property type="molecule type" value="Genomic_DNA"/>
</dbReference>
<sequence length="134" mass="14697">MKAEISEAWVLDAVDAWHDAPRNHHGHVALDELMRFVLGRVAPVIAEQARSQERAAMGAHSSRYSDLADVLAVLPTLLRAERRARSLGMRDVAAQSGVSASTVCRVENGDDCRMGSAGPLLRWLDATTNRHNEE</sequence>
<evidence type="ECO:0000313" key="3">
    <source>
        <dbReference type="Proteomes" id="UP001602013"/>
    </source>
</evidence>
<evidence type="ECO:0000313" key="2">
    <source>
        <dbReference type="EMBL" id="MFF3665398.1"/>
    </source>
</evidence>
<dbReference type="SUPFAM" id="SSF47413">
    <property type="entry name" value="lambda repressor-like DNA-binding domains"/>
    <property type="match status" value="1"/>
</dbReference>
<proteinExistence type="predicted"/>
<keyword evidence="3" id="KW-1185">Reference proteome</keyword>
<evidence type="ECO:0000259" key="1">
    <source>
        <dbReference type="PROSITE" id="PS50943"/>
    </source>
</evidence>
<name>A0ABW6SNH9_9ACTN</name>
<dbReference type="Proteomes" id="UP001602013">
    <property type="component" value="Unassembled WGS sequence"/>
</dbReference>